<dbReference type="Pfam" id="PF12697">
    <property type="entry name" value="Abhydrolase_6"/>
    <property type="match status" value="1"/>
</dbReference>
<organism evidence="2 3">
    <name type="scientific">Amycolatopsis albispora</name>
    <dbReference type="NCBI Taxonomy" id="1804986"/>
    <lineage>
        <taxon>Bacteria</taxon>
        <taxon>Bacillati</taxon>
        <taxon>Actinomycetota</taxon>
        <taxon>Actinomycetes</taxon>
        <taxon>Pseudonocardiales</taxon>
        <taxon>Pseudonocardiaceae</taxon>
        <taxon>Amycolatopsis</taxon>
    </lineage>
</organism>
<dbReference type="PANTHER" id="PTHR43798:SF33">
    <property type="entry name" value="HYDROLASE, PUTATIVE (AFU_ORTHOLOGUE AFUA_2G14860)-RELATED"/>
    <property type="match status" value="1"/>
</dbReference>
<dbReference type="GO" id="GO:0016787">
    <property type="term" value="F:hydrolase activity"/>
    <property type="evidence" value="ECO:0007669"/>
    <property type="project" value="UniProtKB-KW"/>
</dbReference>
<sequence>MTTIYKTETGRQEILRGYEQVLSNWPVPAERRHVPTGEGDTFVLVCGPEDAPPLVLLHGSGSNAAMWAGDVTAWSEHFRVFAIDLIGEPGLSAPSRPPLDSEAHARWLDEVLAQLGVGSVSLVGISLGGWLALDYATRRPERVAQLVLLCPGGVGRQKFGYLLPVLCYKAFGKWGVRRSIKAVAGVDPAELPEVADYLTLIFTHFLPRRDRLPLFSDEALRGLKMPVLVIAGARDAMFDSHDTAKRIQENVPHAKVTVLPDVAHSIVGQTGPILDFLRVKAR</sequence>
<reference evidence="2 3" key="1">
    <citation type="submission" date="2016-04" db="EMBL/GenBank/DDBJ databases">
        <title>Complete genome sequence and analysis of deep-sea sediment isolate, Amycolatopsis sp. WP1.</title>
        <authorList>
            <person name="Wang H."/>
            <person name="Chen S."/>
            <person name="Wu Q."/>
        </authorList>
    </citation>
    <scope>NUCLEOTIDE SEQUENCE [LARGE SCALE GENOMIC DNA]</scope>
    <source>
        <strain evidence="2 3">WP1</strain>
    </source>
</reference>
<dbReference type="RefSeq" id="WP_113692012.1">
    <property type="nucleotide sequence ID" value="NZ_CP015163.1"/>
</dbReference>
<proteinExistence type="predicted"/>
<dbReference type="Proteomes" id="UP000250434">
    <property type="component" value="Chromosome"/>
</dbReference>
<dbReference type="SUPFAM" id="SSF53474">
    <property type="entry name" value="alpha/beta-Hydrolases"/>
    <property type="match status" value="1"/>
</dbReference>
<dbReference type="InterPro" id="IPR000073">
    <property type="entry name" value="AB_hydrolase_1"/>
</dbReference>
<dbReference type="InterPro" id="IPR050266">
    <property type="entry name" value="AB_hydrolase_sf"/>
</dbReference>
<name>A0A344L3X6_9PSEU</name>
<dbReference type="KEGG" id="aab:A4R43_09590"/>
<feature type="domain" description="AB hydrolase-1" evidence="1">
    <location>
        <begin position="54"/>
        <end position="266"/>
    </location>
</feature>
<dbReference type="GO" id="GO:0016020">
    <property type="term" value="C:membrane"/>
    <property type="evidence" value="ECO:0007669"/>
    <property type="project" value="TreeGrafter"/>
</dbReference>
<keyword evidence="3" id="KW-1185">Reference proteome</keyword>
<keyword evidence="2" id="KW-0378">Hydrolase</keyword>
<accession>A0A344L3X6</accession>
<dbReference type="EMBL" id="CP015163">
    <property type="protein sequence ID" value="AXB42750.1"/>
    <property type="molecule type" value="Genomic_DNA"/>
</dbReference>
<dbReference type="InterPro" id="IPR029058">
    <property type="entry name" value="AB_hydrolase_fold"/>
</dbReference>
<dbReference type="PANTHER" id="PTHR43798">
    <property type="entry name" value="MONOACYLGLYCEROL LIPASE"/>
    <property type="match status" value="1"/>
</dbReference>
<dbReference type="Gene3D" id="3.40.50.1820">
    <property type="entry name" value="alpha/beta hydrolase"/>
    <property type="match status" value="1"/>
</dbReference>
<evidence type="ECO:0000259" key="1">
    <source>
        <dbReference type="Pfam" id="PF12697"/>
    </source>
</evidence>
<dbReference type="AlphaFoldDB" id="A0A344L3X6"/>
<evidence type="ECO:0000313" key="3">
    <source>
        <dbReference type="Proteomes" id="UP000250434"/>
    </source>
</evidence>
<dbReference type="OrthoDB" id="5513277at2"/>
<gene>
    <name evidence="2" type="ORF">A4R43_09590</name>
</gene>
<protein>
    <submittedName>
        <fullName evidence="2">Alpha/beta hydrolase</fullName>
    </submittedName>
</protein>
<dbReference type="PRINTS" id="PR00111">
    <property type="entry name" value="ABHYDROLASE"/>
</dbReference>
<evidence type="ECO:0000313" key="2">
    <source>
        <dbReference type="EMBL" id="AXB42750.1"/>
    </source>
</evidence>